<evidence type="ECO:0000313" key="1">
    <source>
        <dbReference type="EMBL" id="KAI5682986.1"/>
    </source>
</evidence>
<dbReference type="EMBL" id="CM044701">
    <property type="protein sequence ID" value="KAI5682986.1"/>
    <property type="molecule type" value="Genomic_DNA"/>
</dbReference>
<dbReference type="Proteomes" id="UP001060085">
    <property type="component" value="Linkage Group LG01"/>
</dbReference>
<comment type="caution">
    <text evidence="1">The sequence shown here is derived from an EMBL/GenBank/DDBJ whole genome shotgun (WGS) entry which is preliminary data.</text>
</comment>
<protein>
    <submittedName>
        <fullName evidence="1">Uncharacterized protein</fullName>
    </submittedName>
</protein>
<sequence>MAATRKQEREELNQRLEYFHELVEQVEAHIRSQGFLEQGHRMDSKDLKNRSEVRDGKQMEGTSSGGGGEIPYVQTPVSFDSGSWRAENGNRRDGRNDGRLPKLEFPIFDGSGPREWKSKYRRYIELHQIPEEKKLGIIQLYFKGRAFIWFQGYVKTQRVCT</sequence>
<organism evidence="1 2">
    <name type="scientific">Catharanthus roseus</name>
    <name type="common">Madagascar periwinkle</name>
    <name type="synonym">Vinca rosea</name>
    <dbReference type="NCBI Taxonomy" id="4058"/>
    <lineage>
        <taxon>Eukaryota</taxon>
        <taxon>Viridiplantae</taxon>
        <taxon>Streptophyta</taxon>
        <taxon>Embryophyta</taxon>
        <taxon>Tracheophyta</taxon>
        <taxon>Spermatophyta</taxon>
        <taxon>Magnoliopsida</taxon>
        <taxon>eudicotyledons</taxon>
        <taxon>Gunneridae</taxon>
        <taxon>Pentapetalae</taxon>
        <taxon>asterids</taxon>
        <taxon>lamiids</taxon>
        <taxon>Gentianales</taxon>
        <taxon>Apocynaceae</taxon>
        <taxon>Rauvolfioideae</taxon>
        <taxon>Vinceae</taxon>
        <taxon>Catharanthinae</taxon>
        <taxon>Catharanthus</taxon>
    </lineage>
</organism>
<evidence type="ECO:0000313" key="2">
    <source>
        <dbReference type="Proteomes" id="UP001060085"/>
    </source>
</evidence>
<reference evidence="2" key="1">
    <citation type="journal article" date="2023" name="Nat. Plants">
        <title>Single-cell RNA sequencing provides a high-resolution roadmap for understanding the multicellular compartmentation of specialized metabolism.</title>
        <authorList>
            <person name="Sun S."/>
            <person name="Shen X."/>
            <person name="Li Y."/>
            <person name="Li Y."/>
            <person name="Wang S."/>
            <person name="Li R."/>
            <person name="Zhang H."/>
            <person name="Shen G."/>
            <person name="Guo B."/>
            <person name="Wei J."/>
            <person name="Xu J."/>
            <person name="St-Pierre B."/>
            <person name="Chen S."/>
            <person name="Sun C."/>
        </authorList>
    </citation>
    <scope>NUCLEOTIDE SEQUENCE [LARGE SCALE GENOMIC DNA]</scope>
</reference>
<accession>A0ACC0CDF8</accession>
<gene>
    <name evidence="1" type="ORF">M9H77_04214</name>
</gene>
<proteinExistence type="predicted"/>
<keyword evidence="2" id="KW-1185">Reference proteome</keyword>
<name>A0ACC0CDF8_CATRO</name>